<proteinExistence type="predicted"/>
<gene>
    <name evidence="2" type="ORF">BpHYR1_048698</name>
</gene>
<accession>A0A3M7S521</accession>
<keyword evidence="1" id="KW-1133">Transmembrane helix</keyword>
<sequence>MFLNSKSIIFSNTVKYNKNTCPLIFNHLNLDHLEFSGITETFYKYNQLGFVDLNFSLNLKFYKLKLSEQLLNKNSFRMVENLEISGKLKSIDKNVFDHLENLQSLTLDLVNFFEILALDNNGFSYLFKINCSLYLSFPPLEFYNFPDEDFCYFKDFHHKSRIDAVFIYEKSCSCTKIWVLQEKISIYCYDFKSHECNFTEMIIKCDKSIRKKTILNKIDFYQFDFIPHILYPRYPLLKAELKKEMFKLILLNSFLNFSFCFLYLFHLANVCITYTGIFCSAIQKSLIVQYYEKYVIEFLGNTLKTSSNIINVFISLNRL</sequence>
<feature type="transmembrane region" description="Helical" evidence="1">
    <location>
        <begin position="248"/>
        <end position="268"/>
    </location>
</feature>
<comment type="caution">
    <text evidence="2">The sequence shown here is derived from an EMBL/GenBank/DDBJ whole genome shotgun (WGS) entry which is preliminary data.</text>
</comment>
<evidence type="ECO:0000313" key="3">
    <source>
        <dbReference type="Proteomes" id="UP000276133"/>
    </source>
</evidence>
<evidence type="ECO:0000256" key="1">
    <source>
        <dbReference type="SAM" id="Phobius"/>
    </source>
</evidence>
<keyword evidence="1" id="KW-0812">Transmembrane</keyword>
<reference evidence="2 3" key="1">
    <citation type="journal article" date="2018" name="Sci. Rep.">
        <title>Genomic signatures of local adaptation to the degree of environmental predictability in rotifers.</title>
        <authorList>
            <person name="Franch-Gras L."/>
            <person name="Hahn C."/>
            <person name="Garcia-Roger E.M."/>
            <person name="Carmona M.J."/>
            <person name="Serra M."/>
            <person name="Gomez A."/>
        </authorList>
    </citation>
    <scope>NUCLEOTIDE SEQUENCE [LARGE SCALE GENOMIC DNA]</scope>
    <source>
        <strain evidence="2">HYR1</strain>
    </source>
</reference>
<keyword evidence="3" id="KW-1185">Reference proteome</keyword>
<organism evidence="2 3">
    <name type="scientific">Brachionus plicatilis</name>
    <name type="common">Marine rotifer</name>
    <name type="synonym">Brachionus muelleri</name>
    <dbReference type="NCBI Taxonomy" id="10195"/>
    <lineage>
        <taxon>Eukaryota</taxon>
        <taxon>Metazoa</taxon>
        <taxon>Spiralia</taxon>
        <taxon>Gnathifera</taxon>
        <taxon>Rotifera</taxon>
        <taxon>Eurotatoria</taxon>
        <taxon>Monogononta</taxon>
        <taxon>Pseudotrocha</taxon>
        <taxon>Ploima</taxon>
        <taxon>Brachionidae</taxon>
        <taxon>Brachionus</taxon>
    </lineage>
</organism>
<keyword evidence="1" id="KW-0472">Membrane</keyword>
<dbReference type="AlphaFoldDB" id="A0A3M7S521"/>
<dbReference type="Proteomes" id="UP000276133">
    <property type="component" value="Unassembled WGS sequence"/>
</dbReference>
<evidence type="ECO:0000313" key="2">
    <source>
        <dbReference type="EMBL" id="RNA30779.1"/>
    </source>
</evidence>
<protein>
    <submittedName>
        <fullName evidence="2">Uncharacterized protein</fullName>
    </submittedName>
</protein>
<name>A0A3M7S521_BRAPC</name>
<dbReference type="EMBL" id="REGN01002046">
    <property type="protein sequence ID" value="RNA30779.1"/>
    <property type="molecule type" value="Genomic_DNA"/>
</dbReference>